<proteinExistence type="predicted"/>
<dbReference type="InParanoid" id="A0A1S4F5F3"/>
<dbReference type="EnsemblMetazoa" id="AAEL003590-RA">
    <property type="protein sequence ID" value="AAEL003590-PA"/>
    <property type="gene ID" value="AAEL003590"/>
</dbReference>
<evidence type="ECO:0000313" key="4">
    <source>
        <dbReference type="Proteomes" id="UP000008820"/>
    </source>
</evidence>
<dbReference type="VEuPathDB" id="VectorBase:AAEL003590"/>
<dbReference type="AlphaFoldDB" id="A0A1S4F5F3"/>
<protein>
    <submittedName>
        <fullName evidence="3">Uncharacterized protein</fullName>
    </submittedName>
</protein>
<keyword evidence="4" id="KW-1185">Reference proteome</keyword>
<accession>A0A1S4F5F3</accession>
<reference evidence="3" key="2">
    <citation type="submission" date="2020-05" db="UniProtKB">
        <authorList>
            <consortium name="EnsemblMetazoa"/>
        </authorList>
    </citation>
    <scope>IDENTIFICATION</scope>
    <source>
        <strain evidence="3">LVP_AGWG</strain>
    </source>
</reference>
<evidence type="ECO:0000256" key="1">
    <source>
        <dbReference type="SAM" id="MobiDB-lite"/>
    </source>
</evidence>
<name>A0A1S4F5F3_AEDAE</name>
<keyword evidence="2" id="KW-0732">Signal</keyword>
<gene>
    <name evidence="3" type="primary">5578619</name>
</gene>
<reference evidence="3 4" key="1">
    <citation type="submission" date="2017-06" db="EMBL/GenBank/DDBJ databases">
        <title>Aedes aegypti genome working group (AGWG) sequencing and assembly.</title>
        <authorList>
            <consortium name="Aedes aegypti Genome Working Group (AGWG)"/>
            <person name="Matthews B.J."/>
        </authorList>
    </citation>
    <scope>NUCLEOTIDE SEQUENCE [LARGE SCALE GENOMIC DNA]</scope>
    <source>
        <strain evidence="3 4">LVP_AGWG</strain>
    </source>
</reference>
<evidence type="ECO:0000313" key="3">
    <source>
        <dbReference type="EnsemblMetazoa" id="AAEL003590-PA"/>
    </source>
</evidence>
<feature type="signal peptide" evidence="2">
    <location>
        <begin position="1"/>
        <end position="18"/>
    </location>
</feature>
<feature type="compositionally biased region" description="Acidic residues" evidence="1">
    <location>
        <begin position="96"/>
        <end position="105"/>
    </location>
</feature>
<dbReference type="Proteomes" id="UP000008820">
    <property type="component" value="Chromosome 2"/>
</dbReference>
<dbReference type="OrthoDB" id="10572715at2759"/>
<feature type="region of interest" description="Disordered" evidence="1">
    <location>
        <begin position="96"/>
        <end position="116"/>
    </location>
</feature>
<sequence>MKVLLFYCIVACATLALGNPIDVISDEETDSGEHDNVEDVAFDSYIVEQPESELIPLENVESDEVETDSSLDNEYNPEVNEDVLVVLGDLLDFENEQDGEEDEAVQDAQSPLASEALEDPYPKQKLLIRPLRLCALPPLYVGQKLQPVPSWWCQCPKGVIC</sequence>
<organism evidence="3 4">
    <name type="scientific">Aedes aegypti</name>
    <name type="common">Yellowfever mosquito</name>
    <name type="synonym">Culex aegypti</name>
    <dbReference type="NCBI Taxonomy" id="7159"/>
    <lineage>
        <taxon>Eukaryota</taxon>
        <taxon>Metazoa</taxon>
        <taxon>Ecdysozoa</taxon>
        <taxon>Arthropoda</taxon>
        <taxon>Hexapoda</taxon>
        <taxon>Insecta</taxon>
        <taxon>Pterygota</taxon>
        <taxon>Neoptera</taxon>
        <taxon>Endopterygota</taxon>
        <taxon>Diptera</taxon>
        <taxon>Nematocera</taxon>
        <taxon>Culicoidea</taxon>
        <taxon>Culicidae</taxon>
        <taxon>Culicinae</taxon>
        <taxon>Aedini</taxon>
        <taxon>Aedes</taxon>
        <taxon>Stegomyia</taxon>
    </lineage>
</organism>
<evidence type="ECO:0000256" key="2">
    <source>
        <dbReference type="SAM" id="SignalP"/>
    </source>
</evidence>
<feature type="chain" id="PRO_5043747199" evidence="2">
    <location>
        <begin position="19"/>
        <end position="161"/>
    </location>
</feature>